<accession>A0A3R6MDB0</accession>
<dbReference type="PROSITE" id="PS50110">
    <property type="entry name" value="RESPONSE_REGULATORY"/>
    <property type="match status" value="1"/>
</dbReference>
<dbReference type="EMBL" id="QRNB01000047">
    <property type="protein sequence ID" value="RHK09744.1"/>
    <property type="molecule type" value="Genomic_DNA"/>
</dbReference>
<dbReference type="GO" id="GO:0032993">
    <property type="term" value="C:protein-DNA complex"/>
    <property type="evidence" value="ECO:0007669"/>
    <property type="project" value="TreeGrafter"/>
</dbReference>
<evidence type="ECO:0000313" key="9">
    <source>
        <dbReference type="Proteomes" id="UP000286211"/>
    </source>
</evidence>
<feature type="domain" description="Response regulatory" evidence="7">
    <location>
        <begin position="5"/>
        <end position="124"/>
    </location>
</feature>
<dbReference type="SUPFAM" id="SSF46689">
    <property type="entry name" value="Homeodomain-like"/>
    <property type="match status" value="1"/>
</dbReference>
<keyword evidence="3" id="KW-0805">Transcription regulation</keyword>
<dbReference type="Pfam" id="PF00072">
    <property type="entry name" value="Response_reg"/>
    <property type="match status" value="1"/>
</dbReference>
<gene>
    <name evidence="8" type="ORF">DW079_09615</name>
</gene>
<dbReference type="SMART" id="SM00448">
    <property type="entry name" value="REC"/>
    <property type="match status" value="1"/>
</dbReference>
<evidence type="ECO:0000259" key="7">
    <source>
        <dbReference type="PROSITE" id="PS50110"/>
    </source>
</evidence>
<evidence type="ECO:0000256" key="4">
    <source>
        <dbReference type="ARBA" id="ARBA00023125"/>
    </source>
</evidence>
<keyword evidence="1 6" id="KW-0597">Phosphoprotein</keyword>
<evidence type="ECO:0000313" key="8">
    <source>
        <dbReference type="EMBL" id="RHK09744.1"/>
    </source>
</evidence>
<comment type="caution">
    <text evidence="8">The sequence shown here is derived from an EMBL/GenBank/DDBJ whole genome shotgun (WGS) entry which is preliminary data.</text>
</comment>
<dbReference type="AlphaFoldDB" id="A0A3R6MDB0"/>
<keyword evidence="2" id="KW-0902">Two-component regulatory system</keyword>
<dbReference type="CDD" id="cd00156">
    <property type="entry name" value="REC"/>
    <property type="match status" value="1"/>
</dbReference>
<dbReference type="SUPFAM" id="SSF52172">
    <property type="entry name" value="CheY-like"/>
    <property type="match status" value="1"/>
</dbReference>
<dbReference type="PANTHER" id="PTHR48111:SF1">
    <property type="entry name" value="TWO-COMPONENT RESPONSE REGULATOR ORR33"/>
    <property type="match status" value="1"/>
</dbReference>
<dbReference type="InterPro" id="IPR001789">
    <property type="entry name" value="Sig_transdc_resp-reg_receiver"/>
</dbReference>
<dbReference type="PANTHER" id="PTHR48111">
    <property type="entry name" value="REGULATOR OF RPOS"/>
    <property type="match status" value="1"/>
</dbReference>
<sequence>MKYGTLLVIDDNPSILTALKICLGNTFERILTLPRPDTAPTLLQQEQVDLILLDMNFSLGVNSGQDGLLWLRTFRRLHAHIPVVLITAFADVQLAIKGLKSGAADFVTKPWDNDELTRVLKDAIDNNTEVATLENFENDYIRKVVDKCHGNISRAAEMLSITRQTLYAKLKR</sequence>
<organism evidence="8 9">
    <name type="scientific">Segatella copri</name>
    <dbReference type="NCBI Taxonomy" id="165179"/>
    <lineage>
        <taxon>Bacteria</taxon>
        <taxon>Pseudomonadati</taxon>
        <taxon>Bacteroidota</taxon>
        <taxon>Bacteroidia</taxon>
        <taxon>Bacteroidales</taxon>
        <taxon>Prevotellaceae</taxon>
        <taxon>Segatella</taxon>
    </lineage>
</organism>
<dbReference type="GO" id="GO:0005829">
    <property type="term" value="C:cytosol"/>
    <property type="evidence" value="ECO:0007669"/>
    <property type="project" value="TreeGrafter"/>
</dbReference>
<dbReference type="InterPro" id="IPR039420">
    <property type="entry name" value="WalR-like"/>
</dbReference>
<dbReference type="GO" id="GO:0000976">
    <property type="term" value="F:transcription cis-regulatory region binding"/>
    <property type="evidence" value="ECO:0007669"/>
    <property type="project" value="TreeGrafter"/>
</dbReference>
<name>A0A3R6MDB0_9BACT</name>
<evidence type="ECO:0000256" key="3">
    <source>
        <dbReference type="ARBA" id="ARBA00023015"/>
    </source>
</evidence>
<dbReference type="InterPro" id="IPR002197">
    <property type="entry name" value="HTH_Fis"/>
</dbReference>
<feature type="modified residue" description="4-aspartylphosphate" evidence="6">
    <location>
        <position position="54"/>
    </location>
</feature>
<dbReference type="Pfam" id="PF02954">
    <property type="entry name" value="HTH_8"/>
    <property type="match status" value="1"/>
</dbReference>
<dbReference type="Gene3D" id="1.10.10.60">
    <property type="entry name" value="Homeodomain-like"/>
    <property type="match status" value="1"/>
</dbReference>
<evidence type="ECO:0000256" key="1">
    <source>
        <dbReference type="ARBA" id="ARBA00022553"/>
    </source>
</evidence>
<keyword evidence="5" id="KW-0804">Transcription</keyword>
<protein>
    <submittedName>
        <fullName evidence="8">DNA-binding response regulator</fullName>
    </submittedName>
</protein>
<evidence type="ECO:0000256" key="2">
    <source>
        <dbReference type="ARBA" id="ARBA00023012"/>
    </source>
</evidence>
<dbReference type="GO" id="GO:0000156">
    <property type="term" value="F:phosphorelay response regulator activity"/>
    <property type="evidence" value="ECO:0007669"/>
    <property type="project" value="TreeGrafter"/>
</dbReference>
<dbReference type="Gene3D" id="3.40.50.2300">
    <property type="match status" value="1"/>
</dbReference>
<dbReference type="Proteomes" id="UP000286211">
    <property type="component" value="Unassembled WGS sequence"/>
</dbReference>
<proteinExistence type="predicted"/>
<dbReference type="InterPro" id="IPR011006">
    <property type="entry name" value="CheY-like_superfamily"/>
</dbReference>
<dbReference type="InterPro" id="IPR009057">
    <property type="entry name" value="Homeodomain-like_sf"/>
</dbReference>
<evidence type="ECO:0000256" key="6">
    <source>
        <dbReference type="PROSITE-ProRule" id="PRU00169"/>
    </source>
</evidence>
<dbReference type="PRINTS" id="PR01590">
    <property type="entry name" value="HTHFIS"/>
</dbReference>
<keyword evidence="4 8" id="KW-0238">DNA-binding</keyword>
<evidence type="ECO:0000256" key="5">
    <source>
        <dbReference type="ARBA" id="ARBA00023163"/>
    </source>
</evidence>
<dbReference type="GO" id="GO:0006355">
    <property type="term" value="P:regulation of DNA-templated transcription"/>
    <property type="evidence" value="ECO:0007669"/>
    <property type="project" value="TreeGrafter"/>
</dbReference>
<reference evidence="8 9" key="1">
    <citation type="submission" date="2018-08" db="EMBL/GenBank/DDBJ databases">
        <title>A genome reference for cultivated species of the human gut microbiota.</title>
        <authorList>
            <person name="Zou Y."/>
            <person name="Xue W."/>
            <person name="Luo G."/>
        </authorList>
    </citation>
    <scope>NUCLEOTIDE SEQUENCE [LARGE SCALE GENOMIC DNA]</scope>
    <source>
        <strain evidence="8 9">AF46-2NS</strain>
    </source>
</reference>